<dbReference type="Gene3D" id="3.40.50.1820">
    <property type="entry name" value="alpha/beta hydrolase"/>
    <property type="match status" value="1"/>
</dbReference>
<feature type="coiled-coil region" evidence="1">
    <location>
        <begin position="358"/>
        <end position="399"/>
    </location>
</feature>
<evidence type="ECO:0000256" key="1">
    <source>
        <dbReference type="SAM" id="Coils"/>
    </source>
</evidence>
<dbReference type="Pfam" id="PF12697">
    <property type="entry name" value="Abhydrolase_6"/>
    <property type="match status" value="1"/>
</dbReference>
<organism evidence="3 4">
    <name type="scientific">Sanghuangporus baumii</name>
    <name type="common">Phellinus baumii</name>
    <dbReference type="NCBI Taxonomy" id="108892"/>
    <lineage>
        <taxon>Eukaryota</taxon>
        <taxon>Fungi</taxon>
        <taxon>Dikarya</taxon>
        <taxon>Basidiomycota</taxon>
        <taxon>Agaricomycotina</taxon>
        <taxon>Agaricomycetes</taxon>
        <taxon>Hymenochaetales</taxon>
        <taxon>Hymenochaetaceae</taxon>
        <taxon>Sanghuangporus</taxon>
    </lineage>
</organism>
<name>A0A9Q5N5F7_SANBA</name>
<evidence type="ECO:0000313" key="3">
    <source>
        <dbReference type="EMBL" id="OCB88532.1"/>
    </source>
</evidence>
<keyword evidence="1" id="KW-0175">Coiled coil</keyword>
<dbReference type="OrthoDB" id="3466517at2759"/>
<accession>A0A9Q5N5F7</accession>
<dbReference type="InterPro" id="IPR000073">
    <property type="entry name" value="AB_hydrolase_1"/>
</dbReference>
<evidence type="ECO:0000259" key="2">
    <source>
        <dbReference type="Pfam" id="PF12697"/>
    </source>
</evidence>
<keyword evidence="4" id="KW-1185">Reference proteome</keyword>
<protein>
    <recommendedName>
        <fullName evidence="2">AB hydrolase-1 domain-containing protein</fullName>
    </recommendedName>
</protein>
<comment type="caution">
    <text evidence="3">The sequence shown here is derived from an EMBL/GenBank/DDBJ whole genome shotgun (WGS) entry which is preliminary data.</text>
</comment>
<dbReference type="SUPFAM" id="SSF53474">
    <property type="entry name" value="alpha/beta-Hydrolases"/>
    <property type="match status" value="1"/>
</dbReference>
<dbReference type="AlphaFoldDB" id="A0A9Q5N5F7"/>
<sequence>MSHSILKKYGHFAIRDSGVPNESHDYVTLVLLHGFAWHSGVFSRLLPLVAKFNSRIILVNRRDYPGSDPLDEGEIRSISSIGDATPDANAILDETLVQAENIPRTGGLVVAGWSFAAAWVTALLANAADFSINGVQLGAYIRRAVLYDPPYHALGYPPPAKFYNPLSEPSLAAGEGVKLFPSWVSGYYLHGNSPAELEHRIALPEPRPTIETMSKEDIEAALFPPSANPGGSDQILMDTGIRCGLYAALRKAALYPPVSPLSSGNPESDWASVTLRYIWCDRSVWEMPWGTWALQSELENAKNVGIYSRRVQFVKLDGANHFEIIEHLKMELLEKMADLGSVRDLSQQKEREAAERALEIQDMRQSDLEGQLADLQQELRSSESTRQTLQIQLENARADSEGINISLQETAQNLEQAEYCTPGTCNEWPE</sequence>
<gene>
    <name evidence="3" type="ORF">A7U60_g4347</name>
</gene>
<reference evidence="3" key="1">
    <citation type="submission" date="2016-06" db="EMBL/GenBank/DDBJ databases">
        <title>Draft Genome sequence of the fungus Inonotus baumii.</title>
        <authorList>
            <person name="Zhu H."/>
            <person name="Lin W."/>
        </authorList>
    </citation>
    <scope>NUCLEOTIDE SEQUENCE</scope>
    <source>
        <strain evidence="3">821</strain>
    </source>
</reference>
<dbReference type="EMBL" id="LNZH02000177">
    <property type="protein sequence ID" value="OCB88532.1"/>
    <property type="molecule type" value="Genomic_DNA"/>
</dbReference>
<proteinExistence type="predicted"/>
<dbReference type="Proteomes" id="UP000757232">
    <property type="component" value="Unassembled WGS sequence"/>
</dbReference>
<dbReference type="InterPro" id="IPR029058">
    <property type="entry name" value="AB_hydrolase_fold"/>
</dbReference>
<evidence type="ECO:0000313" key="4">
    <source>
        <dbReference type="Proteomes" id="UP000757232"/>
    </source>
</evidence>
<feature type="domain" description="AB hydrolase-1" evidence="2">
    <location>
        <begin position="29"/>
        <end position="322"/>
    </location>
</feature>